<dbReference type="GO" id="GO:0005886">
    <property type="term" value="C:plasma membrane"/>
    <property type="evidence" value="ECO:0007669"/>
    <property type="project" value="UniProtKB-SubCell"/>
</dbReference>
<feature type="transmembrane region" description="Helical" evidence="4">
    <location>
        <begin position="168"/>
        <end position="195"/>
    </location>
</feature>
<keyword evidence="4" id="KW-0812">Transmembrane</keyword>
<dbReference type="PROSITE" id="PS50850">
    <property type="entry name" value="MFS"/>
    <property type="match status" value="1"/>
</dbReference>
<feature type="transmembrane region" description="Helical" evidence="4">
    <location>
        <begin position="773"/>
        <end position="796"/>
    </location>
</feature>
<feature type="transmembrane region" description="Helical" evidence="4">
    <location>
        <begin position="401"/>
        <end position="425"/>
    </location>
</feature>
<dbReference type="SUPFAM" id="SSF103473">
    <property type="entry name" value="MFS general substrate transporter"/>
    <property type="match status" value="1"/>
</dbReference>
<evidence type="ECO:0000256" key="1">
    <source>
        <dbReference type="ARBA" id="ARBA00004429"/>
    </source>
</evidence>
<feature type="transmembrane region" description="Helical" evidence="4">
    <location>
        <begin position="445"/>
        <end position="463"/>
    </location>
</feature>
<evidence type="ECO:0000256" key="4">
    <source>
        <dbReference type="SAM" id="Phobius"/>
    </source>
</evidence>
<feature type="domain" description="Major facilitator superfamily (MFS) profile" evidence="5">
    <location>
        <begin position="404"/>
        <end position="799"/>
    </location>
</feature>
<dbReference type="PANTHER" id="PTHR43702">
    <property type="entry name" value="L-FUCOSE-PROTON SYMPORTER"/>
    <property type="match status" value="1"/>
</dbReference>
<proteinExistence type="predicted"/>
<feature type="transmembrane region" description="Helical" evidence="4">
    <location>
        <begin position="570"/>
        <end position="589"/>
    </location>
</feature>
<feature type="transmembrane region" description="Helical" evidence="4">
    <location>
        <begin position="714"/>
        <end position="736"/>
    </location>
</feature>
<keyword evidence="4" id="KW-0472">Membrane</keyword>
<keyword evidence="4" id="KW-1133">Transmembrane helix</keyword>
<feature type="transmembrane region" description="Helical" evidence="4">
    <location>
        <begin position="748"/>
        <end position="767"/>
    </location>
</feature>
<feature type="transmembrane region" description="Helical" evidence="4">
    <location>
        <begin position="14"/>
        <end position="36"/>
    </location>
</feature>
<dbReference type="AlphaFoldDB" id="A0A5M8PLY2"/>
<dbReference type="InterPro" id="IPR050375">
    <property type="entry name" value="MFS_TsgA-like"/>
</dbReference>
<feature type="transmembrane region" description="Helical" evidence="4">
    <location>
        <begin position="619"/>
        <end position="637"/>
    </location>
</feature>
<feature type="transmembrane region" description="Helical" evidence="4">
    <location>
        <begin position="127"/>
        <end position="148"/>
    </location>
</feature>
<dbReference type="PANTHER" id="PTHR43702:SF13">
    <property type="entry name" value="MONOSACCHARIDE TRANSPORTER, PUTATIVE (AFU_ORTHOLOGUE AFUA_4G06630)-RELATED"/>
    <property type="match status" value="1"/>
</dbReference>
<reference evidence="6 7" key="1">
    <citation type="submission" date="2019-09" db="EMBL/GenBank/DDBJ databases">
        <title>The hologenome of the rock-dwelling lichen Lasallia pustulata.</title>
        <authorList>
            <person name="Greshake Tzovaras B."/>
            <person name="Segers F."/>
            <person name="Bicker A."/>
            <person name="Dal Grande F."/>
            <person name="Otte J."/>
            <person name="Hankeln T."/>
            <person name="Schmitt I."/>
            <person name="Ebersberger I."/>
        </authorList>
    </citation>
    <scope>NUCLEOTIDE SEQUENCE [LARGE SCALE GENOMIC DNA]</scope>
    <source>
        <strain evidence="6">A1-1</strain>
    </source>
</reference>
<feature type="region of interest" description="Disordered" evidence="3">
    <location>
        <begin position="828"/>
        <end position="851"/>
    </location>
</feature>
<dbReference type="EMBL" id="VXIT01000009">
    <property type="protein sequence ID" value="KAA6410547.1"/>
    <property type="molecule type" value="Genomic_DNA"/>
</dbReference>
<dbReference type="Proteomes" id="UP000324767">
    <property type="component" value="Unassembled WGS sequence"/>
</dbReference>
<comment type="caution">
    <text evidence="6">The sequence shown here is derived from an EMBL/GenBank/DDBJ whole genome shotgun (WGS) entry which is preliminary data.</text>
</comment>
<dbReference type="InterPro" id="IPR049326">
    <property type="entry name" value="Rhodopsin_dom_fungi"/>
</dbReference>
<name>A0A5M8PLY2_9LECA</name>
<gene>
    <name evidence="6" type="ORF">FRX48_05969</name>
</gene>
<evidence type="ECO:0000313" key="7">
    <source>
        <dbReference type="Proteomes" id="UP000324767"/>
    </source>
</evidence>
<dbReference type="Pfam" id="PF07690">
    <property type="entry name" value="MFS_1"/>
    <property type="match status" value="1"/>
</dbReference>
<feature type="transmembrane region" description="Helical" evidence="4">
    <location>
        <begin position="93"/>
        <end position="115"/>
    </location>
</feature>
<evidence type="ECO:0000259" key="5">
    <source>
        <dbReference type="PROSITE" id="PS50850"/>
    </source>
</evidence>
<dbReference type="Pfam" id="PF20684">
    <property type="entry name" value="Fung_rhodopsin"/>
    <property type="match status" value="1"/>
</dbReference>
<evidence type="ECO:0000313" key="6">
    <source>
        <dbReference type="EMBL" id="KAA6410547.1"/>
    </source>
</evidence>
<organism evidence="6 7">
    <name type="scientific">Lasallia pustulata</name>
    <dbReference type="NCBI Taxonomy" id="136370"/>
    <lineage>
        <taxon>Eukaryota</taxon>
        <taxon>Fungi</taxon>
        <taxon>Dikarya</taxon>
        <taxon>Ascomycota</taxon>
        <taxon>Pezizomycotina</taxon>
        <taxon>Lecanoromycetes</taxon>
        <taxon>OSLEUM clade</taxon>
        <taxon>Umbilicariomycetidae</taxon>
        <taxon>Umbilicariales</taxon>
        <taxon>Umbilicariaceae</taxon>
        <taxon>Lasallia</taxon>
    </lineage>
</organism>
<feature type="transmembrane region" description="Helical" evidence="4">
    <location>
        <begin position="470"/>
        <end position="491"/>
    </location>
</feature>
<feature type="compositionally biased region" description="Polar residues" evidence="3">
    <location>
        <begin position="334"/>
        <end position="348"/>
    </location>
</feature>
<feature type="compositionally biased region" description="Basic and acidic residues" evidence="3">
    <location>
        <begin position="320"/>
        <end position="330"/>
    </location>
</feature>
<dbReference type="OrthoDB" id="546893at2759"/>
<feature type="transmembrane region" description="Helical" evidence="4">
    <location>
        <begin position="48"/>
        <end position="73"/>
    </location>
</feature>
<accession>A0A5M8PLY2</accession>
<feature type="compositionally biased region" description="Basic and acidic residues" evidence="3">
    <location>
        <begin position="842"/>
        <end position="851"/>
    </location>
</feature>
<dbReference type="GO" id="GO:0022857">
    <property type="term" value="F:transmembrane transporter activity"/>
    <property type="evidence" value="ECO:0007669"/>
    <property type="project" value="InterPro"/>
</dbReference>
<sequence length="851" mass="92758">MSASIESMQNRGPVVLAVTIALLAVSTTAIFLRLVSRIGVVRRVLWDDYFIIVAWLLAFGFSFSICWGTHRGLGRHEVDVKPEWEAGLKRAEYGFSVLYNPVLMATKTSILIFYLTLSKSHKVFRGLTIATIVVVNAAGLALTFVNIFPCRPITAHFQDPLPAHATCINIVTLYLSSAPVNIITDLAILFLPMPILTSLRLPRKQKIILIITFSFGAFVAVIDVVRIAYLESASLVRLQEQQQGSYGPVSRMSQTGDFSWYASLSFMWSAIEVHVGIMCACVPALKPLVSKVLPSMLRDVNEAYNSFDRTHVSSSVSEGPRSDELVEKDLGVPSGNTTTDAAPGSDPNNMNMLESITTPDTAGPATSTQTAATVRTGSTAFFDFVDINRPKSILRMSNKESFFPVALVTILFFLWGFAYGLLSVLNDQFVLIVKLNASQSVGLHSAYYAGYFVAPLTFGGFVLKKWGFKACFVLGLCIYGCGTLVFWPSAVLTSFPAFLISNFIVGLGLATLEIASNLFVAVCGPPQHAETRLNASQGVQAIGSVLSPLLARKVFFRNISDAPSLVNVQWAYLGIAIFDVLLAIAFYYAHIPEASDEDLAILAERREITNSKQVLRHPVIYVTLALGIFSQFCYVGGQEAVVYNFQTYVTVVQPHPAIVPFDYLTVGRTAFVVGRFISAFACYFITPSWVLMFLYLGMIVSSALAMSVSGNAGIAMITLIMLFESGTFPLIYAIAIRGLGKHTKMGSALLTAATSGGIIGPVIMSPVSNSRGLQYAFCVVVAIFAFGLVFPPYLLVVPAARAQVDPIHRLQRRRWSLDRVPNIFGSPTRKRINSDLPTIGHVEGDGDVRSS</sequence>
<dbReference type="InterPro" id="IPR011701">
    <property type="entry name" value="MFS"/>
</dbReference>
<feature type="transmembrane region" description="Helical" evidence="4">
    <location>
        <begin position="497"/>
        <end position="521"/>
    </location>
</feature>
<feature type="transmembrane region" description="Helical" evidence="4">
    <location>
        <begin position="207"/>
        <end position="229"/>
    </location>
</feature>
<dbReference type="InterPro" id="IPR036259">
    <property type="entry name" value="MFS_trans_sf"/>
</dbReference>
<feature type="region of interest" description="Disordered" evidence="3">
    <location>
        <begin position="311"/>
        <end position="348"/>
    </location>
</feature>
<evidence type="ECO:0000256" key="2">
    <source>
        <dbReference type="ARBA" id="ARBA00022475"/>
    </source>
</evidence>
<keyword evidence="2" id="KW-1003">Cell membrane</keyword>
<evidence type="ECO:0000256" key="3">
    <source>
        <dbReference type="SAM" id="MobiDB-lite"/>
    </source>
</evidence>
<dbReference type="InterPro" id="IPR020846">
    <property type="entry name" value="MFS_dom"/>
</dbReference>
<dbReference type="Gene3D" id="1.20.1250.20">
    <property type="entry name" value="MFS general substrate transporter like domains"/>
    <property type="match status" value="2"/>
</dbReference>
<comment type="subcellular location">
    <subcellularLocation>
        <location evidence="1">Cell inner membrane</location>
        <topology evidence="1">Multi-pass membrane protein</topology>
    </subcellularLocation>
</comment>
<protein>
    <recommendedName>
        <fullName evidence="5">Major facilitator superfamily (MFS) profile domain-containing protein</fullName>
    </recommendedName>
</protein>